<evidence type="ECO:0008006" key="3">
    <source>
        <dbReference type="Google" id="ProtNLM"/>
    </source>
</evidence>
<organism evidence="1 2">
    <name type="scientific">Agrocybe chaxingu</name>
    <dbReference type="NCBI Taxonomy" id="84603"/>
    <lineage>
        <taxon>Eukaryota</taxon>
        <taxon>Fungi</taxon>
        <taxon>Dikarya</taxon>
        <taxon>Basidiomycota</taxon>
        <taxon>Agaricomycotina</taxon>
        <taxon>Agaricomycetes</taxon>
        <taxon>Agaricomycetidae</taxon>
        <taxon>Agaricales</taxon>
        <taxon>Agaricineae</taxon>
        <taxon>Strophariaceae</taxon>
        <taxon>Agrocybe</taxon>
    </lineage>
</organism>
<evidence type="ECO:0000313" key="2">
    <source>
        <dbReference type="Proteomes" id="UP001148786"/>
    </source>
</evidence>
<gene>
    <name evidence="1" type="ORF">NLJ89_g3142</name>
</gene>
<reference evidence="1" key="1">
    <citation type="submission" date="2022-07" db="EMBL/GenBank/DDBJ databases">
        <title>Genome Sequence of Agrocybe chaxingu.</title>
        <authorList>
            <person name="Buettner E."/>
        </authorList>
    </citation>
    <scope>NUCLEOTIDE SEQUENCE</scope>
    <source>
        <strain evidence="1">MP-N11</strain>
    </source>
</reference>
<name>A0A9W8MXK4_9AGAR</name>
<accession>A0A9W8MXK4</accession>
<dbReference type="Proteomes" id="UP001148786">
    <property type="component" value="Unassembled WGS sequence"/>
</dbReference>
<keyword evidence="2" id="KW-1185">Reference proteome</keyword>
<dbReference type="OrthoDB" id="2788229at2759"/>
<dbReference type="EMBL" id="JANKHO010000218">
    <property type="protein sequence ID" value="KAJ3513096.1"/>
    <property type="molecule type" value="Genomic_DNA"/>
</dbReference>
<proteinExistence type="predicted"/>
<sequence length="330" mass="37198">MSEIPQDLCEIIIDFLYDDRCALAACSLVARSWLCASRYHLFRSIKSDSANAHHLLRLLDSPYATFPYITRTLHLCDEEYFFPRRVDEHLVRGITSLSTLKAFKMTAITWSGYDPHPHHRRDLLISNTVTQLELGGVEFDDVHDLVCLICGSEVCKNSALKCSSAMSTNRTEGHEEYPKLYEHTEQELVTAKMGLHRLTADDLVSAGSLVRKLGDQLRELELSFDESSGTISASYLYSLLDLSMNTRLERLQLHLDPRESIYQACSLHGKLALFISRASASLMSLRLDITTEDHGLINWGELAATLDRRRFSKLRDAAVVCGGTAKDLLD</sequence>
<protein>
    <recommendedName>
        <fullName evidence="3">F-box domain-containing protein</fullName>
    </recommendedName>
</protein>
<evidence type="ECO:0000313" key="1">
    <source>
        <dbReference type="EMBL" id="KAJ3513096.1"/>
    </source>
</evidence>
<comment type="caution">
    <text evidence="1">The sequence shown here is derived from an EMBL/GenBank/DDBJ whole genome shotgun (WGS) entry which is preliminary data.</text>
</comment>
<dbReference type="AlphaFoldDB" id="A0A9W8MXK4"/>